<evidence type="ECO:0000256" key="1">
    <source>
        <dbReference type="SAM" id="Phobius"/>
    </source>
</evidence>
<dbReference type="Proteomes" id="UP000642070">
    <property type="component" value="Unassembled WGS sequence"/>
</dbReference>
<comment type="caution">
    <text evidence="2">The sequence shown here is derived from an EMBL/GenBank/DDBJ whole genome shotgun (WGS) entry which is preliminary data.</text>
</comment>
<reference evidence="2" key="2">
    <citation type="submission" date="2020-09" db="EMBL/GenBank/DDBJ databases">
        <authorList>
            <person name="Sun Q."/>
            <person name="Ohkuma M."/>
        </authorList>
    </citation>
    <scope>NUCLEOTIDE SEQUENCE</scope>
    <source>
        <strain evidence="2">JCM 19831</strain>
    </source>
</reference>
<feature type="transmembrane region" description="Helical" evidence="1">
    <location>
        <begin position="70"/>
        <end position="90"/>
    </location>
</feature>
<keyword evidence="3" id="KW-1185">Reference proteome</keyword>
<keyword evidence="1" id="KW-0812">Transmembrane</keyword>
<feature type="transmembrane region" description="Helical" evidence="1">
    <location>
        <begin position="208"/>
        <end position="226"/>
    </location>
</feature>
<proteinExistence type="predicted"/>
<organism evidence="2 3">
    <name type="scientific">Dactylosporangium sucinum</name>
    <dbReference type="NCBI Taxonomy" id="1424081"/>
    <lineage>
        <taxon>Bacteria</taxon>
        <taxon>Bacillati</taxon>
        <taxon>Actinomycetota</taxon>
        <taxon>Actinomycetes</taxon>
        <taxon>Micromonosporales</taxon>
        <taxon>Micromonosporaceae</taxon>
        <taxon>Dactylosporangium</taxon>
    </lineage>
</organism>
<dbReference type="SUPFAM" id="SSF51306">
    <property type="entry name" value="LexA/Signal peptidase"/>
    <property type="match status" value="1"/>
</dbReference>
<protein>
    <recommendedName>
        <fullName evidence="4">Signal peptidase I</fullName>
    </recommendedName>
</protein>
<dbReference type="AlphaFoldDB" id="A0A917TRL5"/>
<gene>
    <name evidence="2" type="ORF">GCM10007977_039750</name>
</gene>
<reference evidence="2" key="1">
    <citation type="journal article" date="2014" name="Int. J. Syst. Evol. Microbiol.">
        <title>Complete genome sequence of Corynebacterium casei LMG S-19264T (=DSM 44701T), isolated from a smear-ripened cheese.</title>
        <authorList>
            <consortium name="US DOE Joint Genome Institute (JGI-PGF)"/>
            <person name="Walter F."/>
            <person name="Albersmeier A."/>
            <person name="Kalinowski J."/>
            <person name="Ruckert C."/>
        </authorList>
    </citation>
    <scope>NUCLEOTIDE SEQUENCE</scope>
    <source>
        <strain evidence="2">JCM 19831</strain>
    </source>
</reference>
<dbReference type="InterPro" id="IPR036286">
    <property type="entry name" value="LexA/Signal_pep-like_sf"/>
</dbReference>
<evidence type="ECO:0000313" key="2">
    <source>
        <dbReference type="EMBL" id="GGM34285.1"/>
    </source>
</evidence>
<sequence length="228" mass="23826">MKLHACNACVVKPNLLNRPAWAIACTPCRTHTDAAPPEVTGDTPDAPKPVQKFAQPGPAAAERAAVIHRLLLGVALSTVLFSVGVAGLGWRPYVVTSEAMAPGMHAGDLVFVDPRAQTVANYEVVVYTDSRGPVTHRVVGQAADGRLTLKADAGAQPDPAAVERAELVGPVRLVLPNVGWPVVQVRTHPLRIAGGALLLALLIPGRRLLMLLLLGGIVAAIAMVPTTL</sequence>
<name>A0A917TRL5_9ACTN</name>
<evidence type="ECO:0008006" key="4">
    <source>
        <dbReference type="Google" id="ProtNLM"/>
    </source>
</evidence>
<dbReference type="EMBL" id="BMPI01000018">
    <property type="protein sequence ID" value="GGM34285.1"/>
    <property type="molecule type" value="Genomic_DNA"/>
</dbReference>
<keyword evidence="1" id="KW-0472">Membrane</keyword>
<accession>A0A917TRL5</accession>
<dbReference type="CDD" id="cd06462">
    <property type="entry name" value="Peptidase_S24_S26"/>
    <property type="match status" value="1"/>
</dbReference>
<evidence type="ECO:0000313" key="3">
    <source>
        <dbReference type="Proteomes" id="UP000642070"/>
    </source>
</evidence>
<keyword evidence="1" id="KW-1133">Transmembrane helix</keyword>